<feature type="transmembrane region" description="Helical" evidence="1">
    <location>
        <begin position="113"/>
        <end position="132"/>
    </location>
</feature>
<name>A0A5B9MHY0_9BACT</name>
<feature type="transmembrane region" description="Helical" evidence="1">
    <location>
        <begin position="245"/>
        <end position="267"/>
    </location>
</feature>
<dbReference type="Proteomes" id="UP000321353">
    <property type="component" value="Chromosome"/>
</dbReference>
<gene>
    <name evidence="2" type="ORF">Mal15_32450</name>
</gene>
<evidence type="ECO:0000256" key="1">
    <source>
        <dbReference type="SAM" id="Phobius"/>
    </source>
</evidence>
<dbReference type="KEGG" id="smam:Mal15_32450"/>
<proteinExistence type="predicted"/>
<evidence type="ECO:0000313" key="2">
    <source>
        <dbReference type="EMBL" id="QEF99185.1"/>
    </source>
</evidence>
<sequence>MGWKPIRHFPATGKVHFSSRQFRCAGLSVGMTTQNQLPTTYIAPLLMATSLLVGWFIPDFYDWSGADQSRPAPVIGWTALGMLVTSIGVWIALPWIPFRPHPRQDDQIALTRFTLRTLAGITAVAAVVSAGIMTFPLLTGYTVWGLVWVFAVWGWTRDRLPRLPAVALLACMHFPFAWVIRGGLPGIGDGLATLVAGLPGFFVTLFAGRFLIGQHIQELAWLSILISASELAVGLWIIRLGPKRGIAYCVLVLLISVYGSFTLNMLVRI</sequence>
<feature type="transmembrane region" description="Helical" evidence="1">
    <location>
        <begin position="163"/>
        <end position="180"/>
    </location>
</feature>
<keyword evidence="1" id="KW-1133">Transmembrane helix</keyword>
<reference evidence="2 3" key="1">
    <citation type="submission" date="2019-02" db="EMBL/GenBank/DDBJ databases">
        <title>Planctomycetal bacteria perform biofilm scaping via a novel small molecule.</title>
        <authorList>
            <person name="Jeske O."/>
            <person name="Boedeker C."/>
            <person name="Wiegand S."/>
            <person name="Breitling P."/>
            <person name="Kallscheuer N."/>
            <person name="Jogler M."/>
            <person name="Rohde M."/>
            <person name="Petersen J."/>
            <person name="Medema M.H."/>
            <person name="Surup F."/>
            <person name="Jogler C."/>
        </authorList>
    </citation>
    <scope>NUCLEOTIDE SEQUENCE [LARGE SCALE GENOMIC DNA]</scope>
    <source>
        <strain evidence="2 3">Mal15</strain>
    </source>
</reference>
<keyword evidence="3" id="KW-1185">Reference proteome</keyword>
<feature type="transmembrane region" description="Helical" evidence="1">
    <location>
        <begin position="41"/>
        <end position="58"/>
    </location>
</feature>
<keyword evidence="1" id="KW-0812">Transmembrane</keyword>
<organism evidence="2 3">
    <name type="scientific">Stieleria maiorica</name>
    <dbReference type="NCBI Taxonomy" id="2795974"/>
    <lineage>
        <taxon>Bacteria</taxon>
        <taxon>Pseudomonadati</taxon>
        <taxon>Planctomycetota</taxon>
        <taxon>Planctomycetia</taxon>
        <taxon>Pirellulales</taxon>
        <taxon>Pirellulaceae</taxon>
        <taxon>Stieleria</taxon>
    </lineage>
</organism>
<dbReference type="EMBL" id="CP036264">
    <property type="protein sequence ID" value="QEF99185.1"/>
    <property type="molecule type" value="Genomic_DNA"/>
</dbReference>
<protein>
    <submittedName>
        <fullName evidence="2">Uncharacterized protein</fullName>
    </submittedName>
</protein>
<keyword evidence="1" id="KW-0472">Membrane</keyword>
<accession>A0A5B9MHY0</accession>
<feature type="transmembrane region" description="Helical" evidence="1">
    <location>
        <begin position="74"/>
        <end position="93"/>
    </location>
</feature>
<dbReference type="AlphaFoldDB" id="A0A5B9MHY0"/>
<feature type="transmembrane region" description="Helical" evidence="1">
    <location>
        <begin position="219"/>
        <end position="239"/>
    </location>
</feature>
<feature type="transmembrane region" description="Helical" evidence="1">
    <location>
        <begin position="192"/>
        <end position="212"/>
    </location>
</feature>
<evidence type="ECO:0000313" key="3">
    <source>
        <dbReference type="Proteomes" id="UP000321353"/>
    </source>
</evidence>
<feature type="transmembrane region" description="Helical" evidence="1">
    <location>
        <begin position="138"/>
        <end position="156"/>
    </location>
</feature>